<keyword evidence="2 5" id="KW-0689">Ribosomal protein</keyword>
<dbReference type="Proteomes" id="UP000033901">
    <property type="component" value="Unassembled WGS sequence"/>
</dbReference>
<protein>
    <recommendedName>
        <fullName evidence="4 5">Large ribosomal subunit protein uL29</fullName>
    </recommendedName>
</protein>
<evidence type="ECO:0000313" key="7">
    <source>
        <dbReference type="Proteomes" id="UP000033901"/>
    </source>
</evidence>
<comment type="similarity">
    <text evidence="1 5">Belongs to the universal ribosomal protein uL29 family.</text>
</comment>
<comment type="caution">
    <text evidence="6">The sequence shown here is derived from an EMBL/GenBank/DDBJ whole genome shotgun (WGS) entry which is preliminary data.</text>
</comment>
<proteinExistence type="inferred from homology"/>
<gene>
    <name evidence="5" type="primary">rpmC</name>
    <name evidence="6" type="ORF">UW61_C0026G0008</name>
</gene>
<sequence>MKRKDLVDLKVKEVKDLNKILGDKKAELEKVMVNIRVGKEKNLKKASHLRRDISQILTLISEKKILEKEVASP</sequence>
<evidence type="ECO:0000313" key="6">
    <source>
        <dbReference type="EMBL" id="KKT66456.1"/>
    </source>
</evidence>
<dbReference type="GO" id="GO:0006412">
    <property type="term" value="P:translation"/>
    <property type="evidence" value="ECO:0007669"/>
    <property type="project" value="UniProtKB-UniRule"/>
</dbReference>
<dbReference type="AlphaFoldDB" id="A0A0G1J496"/>
<accession>A0A0G1J496</accession>
<evidence type="ECO:0000256" key="5">
    <source>
        <dbReference type="HAMAP-Rule" id="MF_00374"/>
    </source>
</evidence>
<dbReference type="InterPro" id="IPR036049">
    <property type="entry name" value="Ribosomal_uL29_sf"/>
</dbReference>
<dbReference type="GO" id="GO:1990904">
    <property type="term" value="C:ribonucleoprotein complex"/>
    <property type="evidence" value="ECO:0007669"/>
    <property type="project" value="UniProtKB-KW"/>
</dbReference>
<evidence type="ECO:0000256" key="3">
    <source>
        <dbReference type="ARBA" id="ARBA00023274"/>
    </source>
</evidence>
<dbReference type="GO" id="GO:0005840">
    <property type="term" value="C:ribosome"/>
    <property type="evidence" value="ECO:0007669"/>
    <property type="project" value="UniProtKB-KW"/>
</dbReference>
<dbReference type="HAMAP" id="MF_00374">
    <property type="entry name" value="Ribosomal_uL29"/>
    <property type="match status" value="1"/>
</dbReference>
<organism evidence="6 7">
    <name type="scientific">Candidatus Curtissbacteria bacterium GW2011_GWC1_44_33</name>
    <dbReference type="NCBI Taxonomy" id="1618413"/>
    <lineage>
        <taxon>Bacteria</taxon>
        <taxon>Candidatus Curtissiibacteriota</taxon>
    </lineage>
</organism>
<dbReference type="NCBIfam" id="TIGR00012">
    <property type="entry name" value="L29"/>
    <property type="match status" value="1"/>
</dbReference>
<evidence type="ECO:0000256" key="4">
    <source>
        <dbReference type="ARBA" id="ARBA00035204"/>
    </source>
</evidence>
<evidence type="ECO:0000256" key="2">
    <source>
        <dbReference type="ARBA" id="ARBA00022980"/>
    </source>
</evidence>
<dbReference type="Gene3D" id="1.10.287.310">
    <property type="match status" value="1"/>
</dbReference>
<dbReference type="GO" id="GO:0003735">
    <property type="term" value="F:structural constituent of ribosome"/>
    <property type="evidence" value="ECO:0007669"/>
    <property type="project" value="InterPro"/>
</dbReference>
<reference evidence="6 7" key="1">
    <citation type="journal article" date="2015" name="Nature">
        <title>rRNA introns, odd ribosomes, and small enigmatic genomes across a large radiation of phyla.</title>
        <authorList>
            <person name="Brown C.T."/>
            <person name="Hug L.A."/>
            <person name="Thomas B.C."/>
            <person name="Sharon I."/>
            <person name="Castelle C.J."/>
            <person name="Singh A."/>
            <person name="Wilkins M.J."/>
            <person name="Williams K.H."/>
            <person name="Banfield J.F."/>
        </authorList>
    </citation>
    <scope>NUCLEOTIDE SEQUENCE [LARGE SCALE GENOMIC DNA]</scope>
</reference>
<dbReference type="EMBL" id="LCIZ01000026">
    <property type="protein sequence ID" value="KKT66456.1"/>
    <property type="molecule type" value="Genomic_DNA"/>
</dbReference>
<dbReference type="SUPFAM" id="SSF46561">
    <property type="entry name" value="Ribosomal protein L29 (L29p)"/>
    <property type="match status" value="1"/>
</dbReference>
<evidence type="ECO:0000256" key="1">
    <source>
        <dbReference type="ARBA" id="ARBA00009254"/>
    </source>
</evidence>
<name>A0A0G1J496_9BACT</name>
<dbReference type="InterPro" id="IPR001854">
    <property type="entry name" value="Ribosomal_uL29"/>
</dbReference>
<keyword evidence="3 5" id="KW-0687">Ribonucleoprotein</keyword>
<dbReference type="Pfam" id="PF00831">
    <property type="entry name" value="Ribosomal_L29"/>
    <property type="match status" value="1"/>
</dbReference>